<organism evidence="1 2">
    <name type="scientific">Piscirickettsia litoralis</name>
    <dbReference type="NCBI Taxonomy" id="1891921"/>
    <lineage>
        <taxon>Bacteria</taxon>
        <taxon>Pseudomonadati</taxon>
        <taxon>Pseudomonadota</taxon>
        <taxon>Gammaproteobacteria</taxon>
        <taxon>Thiotrichales</taxon>
        <taxon>Piscirickettsiaceae</taxon>
        <taxon>Piscirickettsia</taxon>
    </lineage>
</organism>
<dbReference type="EMBL" id="MDTU01000002">
    <property type="protein sequence ID" value="ODN41527.1"/>
    <property type="molecule type" value="Genomic_DNA"/>
</dbReference>
<evidence type="ECO:0000313" key="1">
    <source>
        <dbReference type="EMBL" id="ODN41527.1"/>
    </source>
</evidence>
<dbReference type="Pfam" id="PF03090">
    <property type="entry name" value="Replicase"/>
    <property type="match status" value="1"/>
</dbReference>
<protein>
    <recommendedName>
        <fullName evidence="3">Primase C-terminal 1 domain-containing protein</fullName>
    </recommendedName>
</protein>
<reference evidence="1 2" key="1">
    <citation type="submission" date="2016-08" db="EMBL/GenBank/DDBJ databases">
        <title>Draft genome sequence of Candidatus Piscirickettsia litoralis, from seawater.</title>
        <authorList>
            <person name="Wan X."/>
            <person name="Lee A.J."/>
            <person name="Hou S."/>
            <person name="Donachie S.P."/>
        </authorList>
    </citation>
    <scope>NUCLEOTIDE SEQUENCE [LARGE SCALE GENOMIC DNA]</scope>
    <source>
        <strain evidence="1 2">Y2</strain>
    </source>
</reference>
<accession>A0ABX2ZZS9</accession>
<evidence type="ECO:0008006" key="3">
    <source>
        <dbReference type="Google" id="ProtNLM"/>
    </source>
</evidence>
<dbReference type="InterPro" id="IPR004322">
    <property type="entry name" value="Plasmid_replicase_bac"/>
</dbReference>
<sequence length="214" mass="24771">MLPKERVLETFKSSLPKKPYCSYKLSEGLSIWPAELALKTNYIQPNSPMSIHWMVIDIDRPESALLYEKLNLPTPNIIVINKTNGHSHYYYKVDEVYTSKNASIKAQRYYEAVKKAYVKALDADPAYTGLIAKNPVSDQWLTLYLTAHEYQLGELASHVKLESLFIPKSRKIRDEDGRNVQLFDTLRFWAYANKKKLSIGRGFLCWLFGQSKRD</sequence>
<comment type="caution">
    <text evidence="1">The sequence shown here is derived from an EMBL/GenBank/DDBJ whole genome shotgun (WGS) entry which is preliminary data.</text>
</comment>
<name>A0ABX2ZZS9_9GAMM</name>
<dbReference type="Proteomes" id="UP000094329">
    <property type="component" value="Unassembled WGS sequence"/>
</dbReference>
<keyword evidence="2" id="KW-1185">Reference proteome</keyword>
<proteinExistence type="predicted"/>
<dbReference type="RefSeq" id="WP_069313992.1">
    <property type="nucleotide sequence ID" value="NZ_MDTU01000002.1"/>
</dbReference>
<gene>
    <name evidence="1" type="ORF">BGC07_15580</name>
</gene>
<evidence type="ECO:0000313" key="2">
    <source>
        <dbReference type="Proteomes" id="UP000094329"/>
    </source>
</evidence>